<comment type="subcellular location">
    <subcellularLocation>
        <location evidence="1">Cell membrane</location>
        <topology evidence="1">Multi-pass membrane protein</topology>
    </subcellularLocation>
</comment>
<keyword evidence="5" id="KW-0862">Zinc</keyword>
<evidence type="ECO:0000256" key="7">
    <source>
        <dbReference type="ARBA" id="ARBA00023136"/>
    </source>
</evidence>
<gene>
    <name evidence="9" type="ORF">SAMN05216363_4875</name>
</gene>
<dbReference type="InterPro" id="IPR003689">
    <property type="entry name" value="ZIP"/>
</dbReference>
<dbReference type="EMBL" id="LT629797">
    <property type="protein sequence ID" value="SDV01634.1"/>
    <property type="molecule type" value="Genomic_DNA"/>
</dbReference>
<keyword evidence="6 8" id="KW-1133">Transmembrane helix</keyword>
<dbReference type="RefSeq" id="WP_092380046.1">
    <property type="nucleotide sequence ID" value="NZ_LT629797.1"/>
</dbReference>
<evidence type="ECO:0000313" key="10">
    <source>
        <dbReference type="Proteomes" id="UP000198675"/>
    </source>
</evidence>
<feature type="transmembrane region" description="Helical" evidence="8">
    <location>
        <begin position="248"/>
        <end position="269"/>
    </location>
</feature>
<feature type="transmembrane region" description="Helical" evidence="8">
    <location>
        <begin position="115"/>
        <end position="140"/>
    </location>
</feature>
<accession>A0A1H2N8G4</accession>
<feature type="transmembrane region" description="Helical" evidence="8">
    <location>
        <begin position="83"/>
        <end position="103"/>
    </location>
</feature>
<sequence>MRTLLTSLPGLNGRALRYLFGGVIVLCGSLLLFIQVAVLIDQTVQPQLLRALQGGLLCATGTAVGALPVLFMGELSGRWRDRLLGFGGGVMLAATVFSLLVPALEVAGEQGFTAWGAGALASIGLLLGAAALLGLGRVLAQRQSVGAAELQRGALTPGTLLFVIAIMLHNVPEGMAVGVAAGAGLSGADGLAIGIALQDVPEGLIVALVLASAGMGRGKAVMIGAASGLVEPLFAVLCAWLVGVSHMLLPWGLALAAGAMLFAVIHEIIPEAHGSGHAGDASLALVLGFCLMMVLDTALA</sequence>
<evidence type="ECO:0000313" key="9">
    <source>
        <dbReference type="EMBL" id="SDV01634.1"/>
    </source>
</evidence>
<keyword evidence="10" id="KW-1185">Reference proteome</keyword>
<evidence type="ECO:0000256" key="1">
    <source>
        <dbReference type="ARBA" id="ARBA00004651"/>
    </source>
</evidence>
<evidence type="ECO:0000256" key="2">
    <source>
        <dbReference type="ARBA" id="ARBA00006939"/>
    </source>
</evidence>
<feature type="transmembrane region" description="Helical" evidence="8">
    <location>
        <begin position="152"/>
        <end position="171"/>
    </location>
</feature>
<organism evidence="9 10">
    <name type="scientific">Pseudomonas sihuiensis</name>
    <dbReference type="NCBI Taxonomy" id="1274359"/>
    <lineage>
        <taxon>Bacteria</taxon>
        <taxon>Pseudomonadati</taxon>
        <taxon>Pseudomonadota</taxon>
        <taxon>Gammaproteobacteria</taxon>
        <taxon>Pseudomonadales</taxon>
        <taxon>Pseudomonadaceae</taxon>
        <taxon>Pseudomonas</taxon>
    </lineage>
</organism>
<evidence type="ECO:0000256" key="8">
    <source>
        <dbReference type="SAM" id="Phobius"/>
    </source>
</evidence>
<keyword evidence="4 8" id="KW-0812">Transmembrane</keyword>
<feature type="transmembrane region" description="Helical" evidence="8">
    <location>
        <begin position="52"/>
        <end position="71"/>
    </location>
</feature>
<feature type="transmembrane region" description="Helical" evidence="8">
    <location>
        <begin position="18"/>
        <end position="40"/>
    </location>
</feature>
<feature type="transmembrane region" description="Helical" evidence="8">
    <location>
        <begin position="191"/>
        <end position="213"/>
    </location>
</feature>
<feature type="transmembrane region" description="Helical" evidence="8">
    <location>
        <begin position="281"/>
        <end position="299"/>
    </location>
</feature>
<protein>
    <submittedName>
        <fullName evidence="9">Zinc transporter, ZIP family</fullName>
    </submittedName>
</protein>
<dbReference type="PANTHER" id="PTHR11040">
    <property type="entry name" value="ZINC/IRON TRANSPORTER"/>
    <property type="match status" value="1"/>
</dbReference>
<dbReference type="GO" id="GO:0005385">
    <property type="term" value="F:zinc ion transmembrane transporter activity"/>
    <property type="evidence" value="ECO:0007669"/>
    <property type="project" value="TreeGrafter"/>
</dbReference>
<name>A0A1H2N8G4_9PSED</name>
<keyword evidence="3" id="KW-1003">Cell membrane</keyword>
<proteinExistence type="inferred from homology"/>
<evidence type="ECO:0000256" key="4">
    <source>
        <dbReference type="ARBA" id="ARBA00022692"/>
    </source>
</evidence>
<evidence type="ECO:0000256" key="5">
    <source>
        <dbReference type="ARBA" id="ARBA00022833"/>
    </source>
</evidence>
<reference evidence="10" key="1">
    <citation type="submission" date="2016-10" db="EMBL/GenBank/DDBJ databases">
        <authorList>
            <person name="Varghese N."/>
            <person name="Submissions S."/>
        </authorList>
    </citation>
    <scope>NUCLEOTIDE SEQUENCE [LARGE SCALE GENOMIC DNA]</scope>
    <source>
        <strain evidence="10">KCTC 32246</strain>
    </source>
</reference>
<dbReference type="GO" id="GO:0005886">
    <property type="term" value="C:plasma membrane"/>
    <property type="evidence" value="ECO:0007669"/>
    <property type="project" value="UniProtKB-SubCell"/>
</dbReference>
<comment type="similarity">
    <text evidence="2">Belongs to the ZIP transporter (TC 2.A.5) family.</text>
</comment>
<dbReference type="PANTHER" id="PTHR11040:SF211">
    <property type="entry name" value="ZINC TRANSPORTER ZIP11"/>
    <property type="match status" value="1"/>
</dbReference>
<dbReference type="AlphaFoldDB" id="A0A1H2N8G4"/>
<dbReference type="Proteomes" id="UP000198675">
    <property type="component" value="Chromosome I"/>
</dbReference>
<evidence type="ECO:0000256" key="6">
    <source>
        <dbReference type="ARBA" id="ARBA00022989"/>
    </source>
</evidence>
<keyword evidence="7 8" id="KW-0472">Membrane</keyword>
<dbReference type="Pfam" id="PF02535">
    <property type="entry name" value="Zip"/>
    <property type="match status" value="1"/>
</dbReference>
<evidence type="ECO:0000256" key="3">
    <source>
        <dbReference type="ARBA" id="ARBA00022475"/>
    </source>
</evidence>
<feature type="transmembrane region" description="Helical" evidence="8">
    <location>
        <begin position="220"/>
        <end position="242"/>
    </location>
</feature>